<gene>
    <name evidence="5" type="ORF">JFN87_21940</name>
</gene>
<reference evidence="5" key="1">
    <citation type="submission" date="2021-03" db="EMBL/GenBank/DDBJ databases">
        <title>Whole genome sequence of Streptomyces bomunensis MMS17-BM035.</title>
        <authorList>
            <person name="Lee J.H."/>
        </authorList>
    </citation>
    <scope>NUCLEOTIDE SEQUENCE</scope>
    <source>
        <strain evidence="5">MMS17-BM035</strain>
    </source>
</reference>
<dbReference type="PRINTS" id="PR00032">
    <property type="entry name" value="HTHARAC"/>
</dbReference>
<dbReference type="GO" id="GO:0043565">
    <property type="term" value="F:sequence-specific DNA binding"/>
    <property type="evidence" value="ECO:0007669"/>
    <property type="project" value="InterPro"/>
</dbReference>
<dbReference type="GO" id="GO:0003700">
    <property type="term" value="F:DNA-binding transcription factor activity"/>
    <property type="evidence" value="ECO:0007669"/>
    <property type="project" value="InterPro"/>
</dbReference>
<name>A0A940RZD1_9ACTN</name>
<evidence type="ECO:0000313" key="5">
    <source>
        <dbReference type="EMBL" id="MBP0460133.1"/>
    </source>
</evidence>
<dbReference type="Gene3D" id="1.10.10.60">
    <property type="entry name" value="Homeodomain-like"/>
    <property type="match status" value="1"/>
</dbReference>
<evidence type="ECO:0000313" key="6">
    <source>
        <dbReference type="Proteomes" id="UP000670475"/>
    </source>
</evidence>
<comment type="caution">
    <text evidence="5">The sequence shown here is derived from an EMBL/GenBank/DDBJ whole genome shotgun (WGS) entry which is preliminary data.</text>
</comment>
<dbReference type="PANTHER" id="PTHR46796:SF7">
    <property type="entry name" value="ARAC FAMILY TRANSCRIPTIONAL REGULATOR"/>
    <property type="match status" value="1"/>
</dbReference>
<dbReference type="SUPFAM" id="SSF46689">
    <property type="entry name" value="Homeodomain-like"/>
    <property type="match status" value="2"/>
</dbReference>
<dbReference type="EMBL" id="JAGIQL010000101">
    <property type="protein sequence ID" value="MBP0460133.1"/>
    <property type="molecule type" value="Genomic_DNA"/>
</dbReference>
<dbReference type="PANTHER" id="PTHR46796">
    <property type="entry name" value="HTH-TYPE TRANSCRIPTIONAL ACTIVATOR RHAS-RELATED"/>
    <property type="match status" value="1"/>
</dbReference>
<dbReference type="InterPro" id="IPR018062">
    <property type="entry name" value="HTH_AraC-typ_CS"/>
</dbReference>
<keyword evidence="3" id="KW-0804">Transcription</keyword>
<organism evidence="5 6">
    <name type="scientific">Streptomyces montanisoli</name>
    <dbReference type="NCBI Taxonomy" id="2798581"/>
    <lineage>
        <taxon>Bacteria</taxon>
        <taxon>Bacillati</taxon>
        <taxon>Actinomycetota</taxon>
        <taxon>Actinomycetes</taxon>
        <taxon>Kitasatosporales</taxon>
        <taxon>Streptomycetaceae</taxon>
        <taxon>Streptomyces</taxon>
    </lineage>
</organism>
<dbReference type="Proteomes" id="UP000670475">
    <property type="component" value="Unassembled WGS sequence"/>
</dbReference>
<evidence type="ECO:0000256" key="1">
    <source>
        <dbReference type="ARBA" id="ARBA00023015"/>
    </source>
</evidence>
<dbReference type="InterPro" id="IPR009057">
    <property type="entry name" value="Homeodomain-like_sf"/>
</dbReference>
<dbReference type="RefSeq" id="WP_209342483.1">
    <property type="nucleotide sequence ID" value="NZ_JAGIQL010000101.1"/>
</dbReference>
<protein>
    <submittedName>
        <fullName evidence="5">AraC family transcriptional regulator</fullName>
    </submittedName>
</protein>
<dbReference type="Pfam" id="PF12833">
    <property type="entry name" value="HTH_18"/>
    <property type="match status" value="1"/>
</dbReference>
<evidence type="ECO:0000256" key="3">
    <source>
        <dbReference type="ARBA" id="ARBA00023163"/>
    </source>
</evidence>
<sequence length="324" mass="34598">MADDRLSEVFDLVEVRSVVSGGFAARGPWVSRATGIEGLKFIAVVSGRARLTTDGVESPLELDGGDVAVLNGRSWLHAEGGTGDGPRREVAPEADFASTRLLGAARDADVVVGGHVTLNQAGRALLLQALPPVAHVRGSAAPDAATTATTATTAANVRGTLHRLFDEVTRDRMGSAFAIRQYGQLLLLEVLRAYIDQTDLPPGWLRLLSDEQLRPALDLMHSAPGKPWGLRDLAHASAMSRTSFAERFRTVAGVPPLTYLARWRMTLAEKALRDGDVRVGSLAAELGYASESAFSTAFKREVGESPLRYRYRARGASAPAQASS</sequence>
<dbReference type="PROSITE" id="PS01124">
    <property type="entry name" value="HTH_ARAC_FAMILY_2"/>
    <property type="match status" value="1"/>
</dbReference>
<keyword evidence="6" id="KW-1185">Reference proteome</keyword>
<dbReference type="InterPro" id="IPR018060">
    <property type="entry name" value="HTH_AraC"/>
</dbReference>
<dbReference type="SMART" id="SM00342">
    <property type="entry name" value="HTH_ARAC"/>
    <property type="match status" value="1"/>
</dbReference>
<proteinExistence type="predicted"/>
<evidence type="ECO:0000256" key="2">
    <source>
        <dbReference type="ARBA" id="ARBA00023125"/>
    </source>
</evidence>
<keyword evidence="1" id="KW-0805">Transcription regulation</keyword>
<dbReference type="InterPro" id="IPR050204">
    <property type="entry name" value="AraC_XylS_family_regulators"/>
</dbReference>
<evidence type="ECO:0000259" key="4">
    <source>
        <dbReference type="PROSITE" id="PS01124"/>
    </source>
</evidence>
<accession>A0A940RZD1</accession>
<dbReference type="Pfam" id="PF12852">
    <property type="entry name" value="Cupin_6"/>
    <property type="match status" value="1"/>
</dbReference>
<dbReference type="InterPro" id="IPR032783">
    <property type="entry name" value="AraC_lig"/>
</dbReference>
<keyword evidence="2" id="KW-0238">DNA-binding</keyword>
<dbReference type="InterPro" id="IPR020449">
    <property type="entry name" value="Tscrpt_reg_AraC-type_HTH"/>
</dbReference>
<dbReference type="PROSITE" id="PS00041">
    <property type="entry name" value="HTH_ARAC_FAMILY_1"/>
    <property type="match status" value="1"/>
</dbReference>
<dbReference type="AlphaFoldDB" id="A0A940RZD1"/>
<feature type="domain" description="HTH araC/xylS-type" evidence="4">
    <location>
        <begin position="214"/>
        <end position="312"/>
    </location>
</feature>